<sequence>MFEHAGEAHAHGTNYQYNVSRFLGILMDANVVVRNAARKILGQVNLPKLRMFKSALDGLIAGLEKNLEDQDIYGVLFSIGKNHGSFSAKIAKHLAKEVFLHC</sequence>
<dbReference type="GO" id="GO:0005768">
    <property type="term" value="C:endosome"/>
    <property type="evidence" value="ECO:0007669"/>
    <property type="project" value="TreeGrafter"/>
</dbReference>
<dbReference type="AlphaFoldDB" id="A0A8R7QS30"/>
<dbReference type="PANTHER" id="PTHR20938">
    <property type="entry name" value="INTEGRATOR COMPLEX SUBUNIT 4"/>
    <property type="match status" value="1"/>
</dbReference>
<organism evidence="1 2">
    <name type="scientific">Triticum urartu</name>
    <name type="common">Red wild einkorn</name>
    <name type="synonym">Crithodium urartu</name>
    <dbReference type="NCBI Taxonomy" id="4572"/>
    <lineage>
        <taxon>Eukaryota</taxon>
        <taxon>Viridiplantae</taxon>
        <taxon>Streptophyta</taxon>
        <taxon>Embryophyta</taxon>
        <taxon>Tracheophyta</taxon>
        <taxon>Spermatophyta</taxon>
        <taxon>Magnoliopsida</taxon>
        <taxon>Liliopsida</taxon>
        <taxon>Poales</taxon>
        <taxon>Poaceae</taxon>
        <taxon>BOP clade</taxon>
        <taxon>Pooideae</taxon>
        <taxon>Triticodae</taxon>
        <taxon>Triticeae</taxon>
        <taxon>Triticinae</taxon>
        <taxon>Triticum</taxon>
    </lineage>
</organism>
<dbReference type="GO" id="GO:0010496">
    <property type="term" value="P:intercellular transport"/>
    <property type="evidence" value="ECO:0007669"/>
    <property type="project" value="TreeGrafter"/>
</dbReference>
<evidence type="ECO:0000313" key="2">
    <source>
        <dbReference type="Proteomes" id="UP000015106"/>
    </source>
</evidence>
<reference evidence="1" key="2">
    <citation type="submission" date="2018-03" db="EMBL/GenBank/DDBJ databases">
        <title>The Triticum urartu genome reveals the dynamic nature of wheat genome evolution.</title>
        <authorList>
            <person name="Ling H."/>
            <person name="Ma B."/>
            <person name="Shi X."/>
            <person name="Liu H."/>
            <person name="Dong L."/>
            <person name="Sun H."/>
            <person name="Cao Y."/>
            <person name="Gao Q."/>
            <person name="Zheng S."/>
            <person name="Li Y."/>
            <person name="Yu Y."/>
            <person name="Du H."/>
            <person name="Qi M."/>
            <person name="Li Y."/>
            <person name="Yu H."/>
            <person name="Cui Y."/>
            <person name="Wang N."/>
            <person name="Chen C."/>
            <person name="Wu H."/>
            <person name="Zhao Y."/>
            <person name="Zhang J."/>
            <person name="Li Y."/>
            <person name="Zhou W."/>
            <person name="Zhang B."/>
            <person name="Hu W."/>
            <person name="Eijk M."/>
            <person name="Tang J."/>
            <person name="Witsenboer H."/>
            <person name="Zhao S."/>
            <person name="Li Z."/>
            <person name="Zhang A."/>
            <person name="Wang D."/>
            <person name="Liang C."/>
        </authorList>
    </citation>
    <scope>NUCLEOTIDE SEQUENCE [LARGE SCALE GENOMIC DNA]</scope>
    <source>
        <strain evidence="1">cv. G1812</strain>
    </source>
</reference>
<accession>A0A8R7QS30</accession>
<dbReference type="Proteomes" id="UP000015106">
    <property type="component" value="Chromosome 6"/>
</dbReference>
<keyword evidence="2" id="KW-1185">Reference proteome</keyword>
<reference evidence="1" key="3">
    <citation type="submission" date="2022-06" db="UniProtKB">
        <authorList>
            <consortium name="EnsemblPlants"/>
        </authorList>
    </citation>
    <scope>IDENTIFICATION</scope>
</reference>
<dbReference type="Gramene" id="TuG1812G0600002801.01.T03">
    <property type="protein sequence ID" value="TuG1812G0600002801.01.T03"/>
    <property type="gene ID" value="TuG1812G0600002801.01"/>
</dbReference>
<dbReference type="PANTHER" id="PTHR20938:SF0">
    <property type="entry name" value="INTEGRATOR COMPLEX SUBUNIT 4"/>
    <property type="match status" value="1"/>
</dbReference>
<protein>
    <submittedName>
        <fullName evidence="1">Uncharacterized protein</fullName>
    </submittedName>
</protein>
<dbReference type="EnsemblPlants" id="TuG1812G0600002801.01.T03">
    <property type="protein sequence ID" value="TuG1812G0600002801.01.T03"/>
    <property type="gene ID" value="TuG1812G0600002801.01"/>
</dbReference>
<proteinExistence type="predicted"/>
<evidence type="ECO:0000313" key="1">
    <source>
        <dbReference type="EnsemblPlants" id="TuG1812G0600002801.01.T03"/>
    </source>
</evidence>
<reference evidence="2" key="1">
    <citation type="journal article" date="2013" name="Nature">
        <title>Draft genome of the wheat A-genome progenitor Triticum urartu.</title>
        <authorList>
            <person name="Ling H.Q."/>
            <person name="Zhao S."/>
            <person name="Liu D."/>
            <person name="Wang J."/>
            <person name="Sun H."/>
            <person name="Zhang C."/>
            <person name="Fan H."/>
            <person name="Li D."/>
            <person name="Dong L."/>
            <person name="Tao Y."/>
            <person name="Gao C."/>
            <person name="Wu H."/>
            <person name="Li Y."/>
            <person name="Cui Y."/>
            <person name="Guo X."/>
            <person name="Zheng S."/>
            <person name="Wang B."/>
            <person name="Yu K."/>
            <person name="Liang Q."/>
            <person name="Yang W."/>
            <person name="Lou X."/>
            <person name="Chen J."/>
            <person name="Feng M."/>
            <person name="Jian J."/>
            <person name="Zhang X."/>
            <person name="Luo G."/>
            <person name="Jiang Y."/>
            <person name="Liu J."/>
            <person name="Wang Z."/>
            <person name="Sha Y."/>
            <person name="Zhang B."/>
            <person name="Wu H."/>
            <person name="Tang D."/>
            <person name="Shen Q."/>
            <person name="Xue P."/>
            <person name="Zou S."/>
            <person name="Wang X."/>
            <person name="Liu X."/>
            <person name="Wang F."/>
            <person name="Yang Y."/>
            <person name="An X."/>
            <person name="Dong Z."/>
            <person name="Zhang K."/>
            <person name="Zhang X."/>
            <person name="Luo M.C."/>
            <person name="Dvorak J."/>
            <person name="Tong Y."/>
            <person name="Wang J."/>
            <person name="Yang H."/>
            <person name="Li Z."/>
            <person name="Wang D."/>
            <person name="Zhang A."/>
            <person name="Wang J."/>
        </authorList>
    </citation>
    <scope>NUCLEOTIDE SEQUENCE</scope>
    <source>
        <strain evidence="2">cv. G1812</strain>
    </source>
</reference>
<name>A0A8R7QS30_TRIUA</name>